<keyword evidence="3" id="KW-1185">Reference proteome</keyword>
<evidence type="ECO:0008006" key="4">
    <source>
        <dbReference type="Google" id="ProtNLM"/>
    </source>
</evidence>
<gene>
    <name evidence="2" type="ORF">JCM31185_17000</name>
</gene>
<accession>A0ABQ5JV18</accession>
<reference evidence="2 3" key="1">
    <citation type="submission" date="2022-03" db="EMBL/GenBank/DDBJ databases">
        <title>Draft genome sequence of Furfurilactobacillus curtus JCM 31185.</title>
        <authorList>
            <person name="Suzuki S."/>
            <person name="Endo A."/>
            <person name="Kajikawa A."/>
        </authorList>
    </citation>
    <scope>NUCLEOTIDE SEQUENCE [LARGE SCALE GENOMIC DNA]</scope>
    <source>
        <strain evidence="2 3">JCM 31185</strain>
    </source>
</reference>
<keyword evidence="1" id="KW-0812">Transmembrane</keyword>
<protein>
    <recommendedName>
        <fullName evidence="4">Alkaline shock response membrane anchor protein AmaP</fullName>
    </recommendedName>
</protein>
<evidence type="ECO:0000313" key="3">
    <source>
        <dbReference type="Proteomes" id="UP001628078"/>
    </source>
</evidence>
<name>A0ABQ5JV18_9LACO</name>
<keyword evidence="1" id="KW-0472">Membrane</keyword>
<dbReference type="PROSITE" id="PS51257">
    <property type="entry name" value="PROKAR_LIPOPROTEIN"/>
    <property type="match status" value="1"/>
</dbReference>
<dbReference type="RefSeq" id="WP_407884531.1">
    <property type="nucleotide sequence ID" value="NZ_BQXO01000005.1"/>
</dbReference>
<dbReference type="EMBL" id="BQXO01000005">
    <property type="protein sequence ID" value="GKT06413.1"/>
    <property type="molecule type" value="Genomic_DNA"/>
</dbReference>
<evidence type="ECO:0000313" key="2">
    <source>
        <dbReference type="EMBL" id="GKT06413.1"/>
    </source>
</evidence>
<sequence length="186" mass="20924">MKRITKWLVSLGGIAVILLGCLTIWARIKTPWIPSWINHWIALNPEVIKIIMIGLSAIVIITGILILLVGIFKPRTVATVSFKGPRGTVSLPISALEHDLKYRIESSTNMGHVTVNLRAHNKKQKVDVSVQGIATFLEAEPFKNLGNDVLAVVKQYLHDQLDFKLRHRHIRIEPAISPHQRDTRVV</sequence>
<organism evidence="2 3">
    <name type="scientific">Furfurilactobacillus curtus</name>
    <dbReference type="NCBI Taxonomy" id="1746200"/>
    <lineage>
        <taxon>Bacteria</taxon>
        <taxon>Bacillati</taxon>
        <taxon>Bacillota</taxon>
        <taxon>Bacilli</taxon>
        <taxon>Lactobacillales</taxon>
        <taxon>Lactobacillaceae</taxon>
        <taxon>Furfurilactobacillus</taxon>
    </lineage>
</organism>
<proteinExistence type="predicted"/>
<feature type="transmembrane region" description="Helical" evidence="1">
    <location>
        <begin position="7"/>
        <end position="28"/>
    </location>
</feature>
<evidence type="ECO:0000256" key="1">
    <source>
        <dbReference type="SAM" id="Phobius"/>
    </source>
</evidence>
<comment type="caution">
    <text evidence="2">The sequence shown here is derived from an EMBL/GenBank/DDBJ whole genome shotgun (WGS) entry which is preliminary data.</text>
</comment>
<dbReference type="NCBIfam" id="NF033218">
    <property type="entry name" value="anchor_AmaP"/>
    <property type="match status" value="1"/>
</dbReference>
<dbReference type="Proteomes" id="UP001628078">
    <property type="component" value="Unassembled WGS sequence"/>
</dbReference>
<keyword evidence="1" id="KW-1133">Transmembrane helix</keyword>
<feature type="transmembrane region" description="Helical" evidence="1">
    <location>
        <begin position="48"/>
        <end position="72"/>
    </location>
</feature>